<dbReference type="InterPro" id="IPR015373">
    <property type="entry name" value="Interferon/interleukin_rcp_dom"/>
</dbReference>
<dbReference type="InterPro" id="IPR013783">
    <property type="entry name" value="Ig-like_fold"/>
</dbReference>
<organism evidence="5 6">
    <name type="scientific">Mastacembelus armatus</name>
    <name type="common">zig-zag eel</name>
    <dbReference type="NCBI Taxonomy" id="205130"/>
    <lineage>
        <taxon>Eukaryota</taxon>
        <taxon>Metazoa</taxon>
        <taxon>Chordata</taxon>
        <taxon>Craniata</taxon>
        <taxon>Vertebrata</taxon>
        <taxon>Euteleostomi</taxon>
        <taxon>Actinopterygii</taxon>
        <taxon>Neopterygii</taxon>
        <taxon>Teleostei</taxon>
        <taxon>Neoteleostei</taxon>
        <taxon>Acanthomorphata</taxon>
        <taxon>Anabantaria</taxon>
        <taxon>Synbranchiformes</taxon>
        <taxon>Mastacembelidae</taxon>
        <taxon>Mastacembelus</taxon>
    </lineage>
</organism>
<dbReference type="CTD" id="569454"/>
<dbReference type="SUPFAM" id="SSF49265">
    <property type="entry name" value="Fibronectin type III"/>
    <property type="match status" value="2"/>
</dbReference>
<dbReference type="Gene3D" id="2.60.40.10">
    <property type="entry name" value="Immunoglobulins"/>
    <property type="match status" value="1"/>
</dbReference>
<feature type="domain" description="Fibronectin type-III" evidence="4">
    <location>
        <begin position="23"/>
        <end position="114"/>
    </location>
</feature>
<keyword evidence="2" id="KW-1133">Transmembrane helix</keyword>
<dbReference type="Pfam" id="PF09294">
    <property type="entry name" value="Interfer-bind"/>
    <property type="match status" value="1"/>
</dbReference>
<dbReference type="GO" id="GO:0004896">
    <property type="term" value="F:cytokine receptor activity"/>
    <property type="evidence" value="ECO:0007669"/>
    <property type="project" value="TreeGrafter"/>
</dbReference>
<dbReference type="GeneTree" id="ENSGT00940000158231"/>
<dbReference type="CDD" id="cd00063">
    <property type="entry name" value="FN3"/>
    <property type="match status" value="1"/>
</dbReference>
<dbReference type="PANTHER" id="PTHR20859">
    <property type="entry name" value="INTERFERON/INTERLEUKIN RECEPTOR"/>
    <property type="match status" value="1"/>
</dbReference>
<evidence type="ECO:0000256" key="1">
    <source>
        <dbReference type="SAM" id="MobiDB-lite"/>
    </source>
</evidence>
<dbReference type="OrthoDB" id="8947665at2759"/>
<dbReference type="GO" id="GO:0005886">
    <property type="term" value="C:plasma membrane"/>
    <property type="evidence" value="ECO:0007669"/>
    <property type="project" value="TreeGrafter"/>
</dbReference>
<dbReference type="RefSeq" id="XP_026151281.1">
    <property type="nucleotide sequence ID" value="XM_026295496.1"/>
</dbReference>
<protein>
    <submittedName>
        <fullName evidence="5">Cytokine receptor family member b1</fullName>
    </submittedName>
</protein>
<dbReference type="InParanoid" id="A0A3Q3LKM3"/>
<dbReference type="STRING" id="205130.ENSMAMP00000010466"/>
<keyword evidence="6" id="KW-1185">Reference proteome</keyword>
<dbReference type="Proteomes" id="UP000261640">
    <property type="component" value="Unplaced"/>
</dbReference>
<feature type="chain" id="PRO_5018611462" evidence="3">
    <location>
        <begin position="20"/>
        <end position="532"/>
    </location>
</feature>
<feature type="region of interest" description="Disordered" evidence="1">
    <location>
        <begin position="513"/>
        <end position="532"/>
    </location>
</feature>
<evidence type="ECO:0000256" key="3">
    <source>
        <dbReference type="SAM" id="SignalP"/>
    </source>
</evidence>
<dbReference type="InterPro" id="IPR050650">
    <property type="entry name" value="Type-II_Cytokine-TF_Rcpt"/>
</dbReference>
<evidence type="ECO:0000313" key="6">
    <source>
        <dbReference type="Proteomes" id="UP000261640"/>
    </source>
</evidence>
<dbReference type="InterPro" id="IPR036116">
    <property type="entry name" value="FN3_sf"/>
</dbReference>
<proteinExistence type="predicted"/>
<keyword evidence="2" id="KW-0472">Membrane</keyword>
<feature type="compositionally biased region" description="Acidic residues" evidence="1">
    <location>
        <begin position="310"/>
        <end position="320"/>
    </location>
</feature>
<dbReference type="AlphaFoldDB" id="A0A3Q3LKM3"/>
<dbReference type="PANTHER" id="PTHR20859:SF53">
    <property type="entry name" value="INTERLEUKIN-22 RECEPTOR SUBUNIT ALPHA-1"/>
    <property type="match status" value="1"/>
</dbReference>
<reference evidence="5" key="1">
    <citation type="submission" date="2025-08" db="UniProtKB">
        <authorList>
            <consortium name="Ensembl"/>
        </authorList>
    </citation>
    <scope>IDENTIFICATION</scope>
</reference>
<evidence type="ECO:0000256" key="2">
    <source>
        <dbReference type="SAM" id="Phobius"/>
    </source>
</evidence>
<feature type="region of interest" description="Disordered" evidence="1">
    <location>
        <begin position="291"/>
        <end position="321"/>
    </location>
</feature>
<name>A0A3Q3LKM3_9TELE</name>
<sequence>MNCLSLLLYLVLHFLYVLSSLPAPTNLSVESVNFHHVLHWDPGPGTPPGTQYKIFKSVVGKKREQLLNSTPMTSFQLKLKEHIPPKTYHLFVWASYNQTVSPGSEKFTFAPYSDTIIGPPELLLAGCGNCIQINISLPEAERSSGIRDIQKHYDADFRISFQKKGKSAAEIKTSNKTYTLQNLETDTEYCIQVHTEIRTNKNTKPSVWKCIFTSIVEPRRDSVVLGAVAVLLIVVISVLMTFTYFLYYTGFLCKLKTTLPRVLIMALSQGYTLTPENTILDLISINSEMQKQSKHNKTTPPCQANRVTNSEEEDEDEEEVEGLKVYMDRDPGLSSGDSSCQCTGNKLGNGKPSVSGDCASLKERLSAEVEVPDTEFEFGVVDGELDQDEAKTEGGTVSFILDEGQTGVQEQVTVKEEENEDVCDSSGNVNLFSVTLAALAACEEGEQNTRDFLKHYDQEPELSTVSKSTLSHTDSQTESDDQTTMALMQTTHEKFAETGYEVRDADTLSGSIKACEEEEEEEEEFSGYMAHR</sequence>
<feature type="compositionally biased region" description="Acidic residues" evidence="1">
    <location>
        <begin position="516"/>
        <end position="525"/>
    </location>
</feature>
<keyword evidence="2" id="KW-0812">Transmembrane</keyword>
<feature type="signal peptide" evidence="3">
    <location>
        <begin position="1"/>
        <end position="19"/>
    </location>
</feature>
<dbReference type="Ensembl" id="ENSMAMT00000010732.2">
    <property type="protein sequence ID" value="ENSMAMP00000010466.1"/>
    <property type="gene ID" value="ENSMAMG00000007055.2"/>
</dbReference>
<dbReference type="GeneID" id="113123434"/>
<dbReference type="InterPro" id="IPR003961">
    <property type="entry name" value="FN3_dom"/>
</dbReference>
<feature type="transmembrane region" description="Helical" evidence="2">
    <location>
        <begin position="223"/>
        <end position="247"/>
    </location>
</feature>
<accession>A0A3Q3LKM3</accession>
<evidence type="ECO:0000313" key="5">
    <source>
        <dbReference type="Ensembl" id="ENSMAMP00000010466.1"/>
    </source>
</evidence>
<evidence type="ECO:0000259" key="4">
    <source>
        <dbReference type="PROSITE" id="PS50853"/>
    </source>
</evidence>
<reference evidence="5" key="2">
    <citation type="submission" date="2025-09" db="UniProtKB">
        <authorList>
            <consortium name="Ensembl"/>
        </authorList>
    </citation>
    <scope>IDENTIFICATION</scope>
</reference>
<feature type="compositionally biased region" description="Polar residues" evidence="1">
    <location>
        <begin position="298"/>
        <end position="308"/>
    </location>
</feature>
<dbReference type="Pfam" id="PF01108">
    <property type="entry name" value="Tissue_fac"/>
    <property type="match status" value="1"/>
</dbReference>
<keyword evidence="3" id="KW-0732">Signal</keyword>
<feature type="compositionally biased region" description="Polar residues" evidence="1">
    <location>
        <begin position="463"/>
        <end position="472"/>
    </location>
</feature>
<dbReference type="PROSITE" id="PS50853">
    <property type="entry name" value="FN3"/>
    <property type="match status" value="1"/>
</dbReference>
<feature type="region of interest" description="Disordered" evidence="1">
    <location>
        <begin position="463"/>
        <end position="482"/>
    </location>
</feature>